<dbReference type="Proteomes" id="UP000286351">
    <property type="component" value="Unassembled WGS sequence"/>
</dbReference>
<evidence type="ECO:0000313" key="2">
    <source>
        <dbReference type="EMBL" id="RON39565.1"/>
    </source>
</evidence>
<reference evidence="2 3" key="1">
    <citation type="submission" date="2016-10" db="EMBL/GenBank/DDBJ databases">
        <title>Comparative genome analysis of multiple Pseudomonas spp. focuses on biocontrol and plant growth promoting traits.</title>
        <authorList>
            <person name="Tao X.-Y."/>
            <person name="Taylor C.G."/>
        </authorList>
    </citation>
    <scope>NUCLEOTIDE SEQUENCE [LARGE SCALE GENOMIC DNA]</scope>
    <source>
        <strain evidence="2 3">38D4</strain>
    </source>
</reference>
<name>A0A423JPH1_9PSED</name>
<protein>
    <recommendedName>
        <fullName evidence="4">Prophage PssSM-03</fullName>
    </recommendedName>
</protein>
<dbReference type="AlphaFoldDB" id="A0A423JPH1"/>
<evidence type="ECO:0000256" key="1">
    <source>
        <dbReference type="SAM" id="MobiDB-lite"/>
    </source>
</evidence>
<organism evidence="2 3">
    <name type="scientific">Pseudomonas brassicacearum</name>
    <dbReference type="NCBI Taxonomy" id="930166"/>
    <lineage>
        <taxon>Bacteria</taxon>
        <taxon>Pseudomonadati</taxon>
        <taxon>Pseudomonadota</taxon>
        <taxon>Gammaproteobacteria</taxon>
        <taxon>Pseudomonadales</taxon>
        <taxon>Pseudomonadaceae</taxon>
        <taxon>Pseudomonas</taxon>
    </lineage>
</organism>
<gene>
    <name evidence="2" type="ORF">BK664_11445</name>
</gene>
<feature type="region of interest" description="Disordered" evidence="1">
    <location>
        <begin position="76"/>
        <end position="104"/>
    </location>
</feature>
<comment type="caution">
    <text evidence="2">The sequence shown here is derived from an EMBL/GenBank/DDBJ whole genome shotgun (WGS) entry which is preliminary data.</text>
</comment>
<dbReference type="RefSeq" id="WP_123365820.1">
    <property type="nucleotide sequence ID" value="NZ_MOBO01000009.1"/>
</dbReference>
<evidence type="ECO:0008006" key="4">
    <source>
        <dbReference type="Google" id="ProtNLM"/>
    </source>
</evidence>
<evidence type="ECO:0000313" key="3">
    <source>
        <dbReference type="Proteomes" id="UP000286351"/>
    </source>
</evidence>
<dbReference type="EMBL" id="MOBO01000009">
    <property type="protein sequence ID" value="RON39565.1"/>
    <property type="molecule type" value="Genomic_DNA"/>
</dbReference>
<accession>A0A423JPH1</accession>
<proteinExistence type="predicted"/>
<sequence>MNKSHGPAFRREAKPLMVCGICRGATIVSGVFHQLDCIQCNASGWVCATTGEAIPLPDLVQQLSLKLRNMTAELARAKQAQGGAHEQYEQNNRRGPGATNLTGD</sequence>